<dbReference type="SMART" id="SM00976">
    <property type="entry name" value="Telo_bind"/>
    <property type="match status" value="1"/>
</dbReference>
<dbReference type="GO" id="GO:0000781">
    <property type="term" value="C:chromosome, telomeric region"/>
    <property type="evidence" value="ECO:0007669"/>
    <property type="project" value="InterPro"/>
</dbReference>
<feature type="region of interest" description="Disordered" evidence="1">
    <location>
        <begin position="844"/>
        <end position="954"/>
    </location>
</feature>
<evidence type="ECO:0000313" key="3">
    <source>
        <dbReference type="EMBL" id="KIW29817.1"/>
    </source>
</evidence>
<feature type="domain" description="Telomeric single stranded DNA binding POT1/Cdc13" evidence="2">
    <location>
        <begin position="1007"/>
        <end position="1149"/>
    </location>
</feature>
<dbReference type="Proteomes" id="UP000054466">
    <property type="component" value="Unassembled WGS sequence"/>
</dbReference>
<feature type="compositionally biased region" description="Polar residues" evidence="1">
    <location>
        <begin position="614"/>
        <end position="635"/>
    </location>
</feature>
<feature type="compositionally biased region" description="Polar residues" evidence="1">
    <location>
        <begin position="1211"/>
        <end position="1243"/>
    </location>
</feature>
<dbReference type="STRING" id="569365.A0A0D2AX02"/>
<accession>A0A0D2AX02</accession>
<feature type="region of interest" description="Disordered" evidence="1">
    <location>
        <begin position="1158"/>
        <end position="1249"/>
    </location>
</feature>
<sequence>MTAAVQPHPTARTARANFDPSTELPIADLFPSQTGPDAHILAQVALVWPYSSSTGTFALLLADPDIRRRKSKGQVKVVFRNGCAKEVAKTKVGIGDTIKLALVGCEWKETGDVVSTPGKKINWDLEYNTRVLLEVLRSNQEATTVDFTGKETDSSATHGYLTYLNGKDHEQPVLHGVLHHQSSTIHVPYLTPRKAAGNHPAGTFIDTALEYLAENDGYVLGRGRKRTKFARNSGAWSFVDLEAENQPAEPRKVEVDNADAAQCQSPQAKEVALAPGPAALDREDQIEHQILAEVSKEVVQPTSTVQVTEEDIVDVSSSVSPTEFIPPPIVTQPLVMGPPQTPRRASPPRQPAIDNTDDSNTSDGSEAATTPRLLPIPSPGLPLVSPLVHRSGVEIGYFPPFDMSISHLDAAAIPGAEIIDLADRPSPHSDGSPVVIVGASTSEAAANGFEAGDIAHGDTVLVSHESEVALEDQESTKKTAYEAPQWLSSLESSIDRELLLSQDQSASHSVSQHASQAFEVEDDDLYGAPVEVPKANHSVATSPSVERPKSPLDVLEQFLQIPPTTALGFSLPLESDGEHNRPNTPLEQDAPEGMSIDTPQERVEVSANLKRSHSTYPEPQSPFRQNQQHQASPVNSTRPPSSQASRPQSLDGHMDERERFQEYIDHLAQFSANSESSKQLVPDSESSHGNFRSETHLKTDVSVTTTKVDEAAHVDSSGHVTEVVKQATDQSLEAKEAKEEPQHPSAITAEEEIKTVSTLSEHVYTHEPHAQLPTPVQSQLHSSSTEPETPKPVQELTQVSFLSPRHTQEEFDGDSQEPALPARNEMIEVSIEDSVTVKTIRSKARLSEQEEGADGSQKSPSQTTQKEPPAENEPPAQPSRVSTSPTIARPISMLQPDTATSRRSSQRLSARKPTMTPNLSSPYFTPRKSTRQLSSSPPRKENINPSGDDTTLVPLPTQKQVELPLASTALQESEQSFIDATPVSPNLTTSGSVFSRDTGTTTPLAYFPHLRSLPEQFGHLVDVIAVCTDSLPEPEQSKTGRKDYHTALQLTDPSIASERHSAIGVQVFRPVRTSLPTALRGDVVILRNFKVQPFQRQFILLSTDTSSWAVFKATTGATVRQSEVVISGPPLEFGSAETSQAGLLFDWWNKSGKALFNVEPPEVENGSPNLLRSSPRLKERPQPNYNITPPSRRRKAATSDGDGKGGENVETLGQLTAGSQASGNKRISTSSDRNEVSPQQADSAGSFYDENDTIIVTARPLNRRRANRTDNIGNDGDEDVAMVGDDWEQSTPLSDKTNRRRESTISTAPSEPGRSFTPRRSARLQKSPSLVHELRDGTKYVDDNRRRSASVVHELRDGASYVDE</sequence>
<name>A0A0D2AX02_9EURO</name>
<keyword evidence="4" id="KW-1185">Reference proteome</keyword>
<feature type="compositionally biased region" description="Polar residues" evidence="1">
    <location>
        <begin position="774"/>
        <end position="787"/>
    </location>
</feature>
<feature type="compositionally biased region" description="Low complexity" evidence="1">
    <location>
        <begin position="636"/>
        <end position="649"/>
    </location>
</feature>
<dbReference type="GO" id="GO:0000723">
    <property type="term" value="P:telomere maintenance"/>
    <property type="evidence" value="ECO:0007669"/>
    <property type="project" value="InterPro"/>
</dbReference>
<dbReference type="GO" id="GO:0003677">
    <property type="term" value="F:DNA binding"/>
    <property type="evidence" value="ECO:0007669"/>
    <property type="project" value="InterPro"/>
</dbReference>
<dbReference type="RefSeq" id="XP_016250033.1">
    <property type="nucleotide sequence ID" value="XM_016392514.1"/>
</dbReference>
<evidence type="ECO:0000313" key="4">
    <source>
        <dbReference type="Proteomes" id="UP000054466"/>
    </source>
</evidence>
<feature type="region of interest" description="Disordered" evidence="1">
    <location>
        <begin position="673"/>
        <end position="695"/>
    </location>
</feature>
<dbReference type="Gene3D" id="2.40.50.140">
    <property type="entry name" value="Nucleic acid-binding proteins"/>
    <property type="match status" value="1"/>
</dbReference>
<feature type="compositionally biased region" description="Polar residues" evidence="1">
    <location>
        <begin position="931"/>
        <end position="949"/>
    </location>
</feature>
<dbReference type="GeneID" id="27344798"/>
<dbReference type="EMBL" id="KN847042">
    <property type="protein sequence ID" value="KIW29817.1"/>
    <property type="molecule type" value="Genomic_DNA"/>
</dbReference>
<dbReference type="OrthoDB" id="5363079at2759"/>
<protein>
    <recommendedName>
        <fullName evidence="2">Telomeric single stranded DNA binding POT1/Cdc13 domain-containing protein</fullName>
    </recommendedName>
</protein>
<feature type="compositionally biased region" description="Acidic residues" evidence="1">
    <location>
        <begin position="1275"/>
        <end position="1288"/>
    </location>
</feature>
<organism evidence="3 4">
    <name type="scientific">Cladophialophora immunda</name>
    <dbReference type="NCBI Taxonomy" id="569365"/>
    <lineage>
        <taxon>Eukaryota</taxon>
        <taxon>Fungi</taxon>
        <taxon>Dikarya</taxon>
        <taxon>Ascomycota</taxon>
        <taxon>Pezizomycotina</taxon>
        <taxon>Eurotiomycetes</taxon>
        <taxon>Chaetothyriomycetidae</taxon>
        <taxon>Chaetothyriales</taxon>
        <taxon>Herpotrichiellaceae</taxon>
        <taxon>Cladophialophora</taxon>
    </lineage>
</organism>
<feature type="region of interest" description="Disordered" evidence="1">
    <location>
        <begin position="771"/>
        <end position="794"/>
    </location>
</feature>
<evidence type="ECO:0000256" key="1">
    <source>
        <dbReference type="SAM" id="MobiDB-lite"/>
    </source>
</evidence>
<dbReference type="SUPFAM" id="SSF50249">
    <property type="entry name" value="Nucleic acid-binding proteins"/>
    <property type="match status" value="1"/>
</dbReference>
<feature type="compositionally biased region" description="Polar residues" evidence="1">
    <location>
        <begin position="895"/>
        <end position="908"/>
    </location>
</feature>
<feature type="region of interest" description="Disordered" evidence="1">
    <location>
        <begin position="1266"/>
        <end position="1337"/>
    </location>
</feature>
<feature type="region of interest" description="Disordered" evidence="1">
    <location>
        <begin position="318"/>
        <end position="380"/>
    </location>
</feature>
<evidence type="ECO:0000259" key="2">
    <source>
        <dbReference type="SMART" id="SM00976"/>
    </source>
</evidence>
<feature type="region of interest" description="Disordered" evidence="1">
    <location>
        <begin position="611"/>
        <end position="652"/>
    </location>
</feature>
<feature type="region of interest" description="Disordered" evidence="1">
    <location>
        <begin position="567"/>
        <end position="597"/>
    </location>
</feature>
<dbReference type="VEuPathDB" id="FungiDB:PV07_05604"/>
<proteinExistence type="predicted"/>
<dbReference type="Pfam" id="PF02765">
    <property type="entry name" value="POT1"/>
    <property type="match status" value="1"/>
</dbReference>
<gene>
    <name evidence="3" type="ORF">PV07_05604</name>
</gene>
<dbReference type="InterPro" id="IPR012340">
    <property type="entry name" value="NA-bd_OB-fold"/>
</dbReference>
<feature type="compositionally biased region" description="Polar residues" evidence="1">
    <location>
        <begin position="856"/>
        <end position="866"/>
    </location>
</feature>
<dbReference type="InterPro" id="IPR011564">
    <property type="entry name" value="Telomer_end-bd_POT1/Cdc13"/>
</dbReference>
<reference evidence="3 4" key="1">
    <citation type="submission" date="2015-01" db="EMBL/GenBank/DDBJ databases">
        <title>The Genome Sequence of Cladophialophora immunda CBS83496.</title>
        <authorList>
            <consortium name="The Broad Institute Genomics Platform"/>
            <person name="Cuomo C."/>
            <person name="de Hoog S."/>
            <person name="Gorbushina A."/>
            <person name="Stielow B."/>
            <person name="Teixiera M."/>
            <person name="Abouelleil A."/>
            <person name="Chapman S.B."/>
            <person name="Priest M."/>
            <person name="Young S.K."/>
            <person name="Wortman J."/>
            <person name="Nusbaum C."/>
            <person name="Birren B."/>
        </authorList>
    </citation>
    <scope>NUCLEOTIDE SEQUENCE [LARGE SCALE GENOMIC DNA]</scope>
    <source>
        <strain evidence="3 4">CBS 83496</strain>
    </source>
</reference>
<dbReference type="CDD" id="cd04497">
    <property type="entry name" value="hPOT1_OB1_like"/>
    <property type="match status" value="1"/>
</dbReference>
<dbReference type="HOGENOM" id="CLU_261220_0_0_1"/>